<protein>
    <recommendedName>
        <fullName evidence="16">Sensory/regulatory protein RpfC</fullName>
        <ecNumber evidence="3">2.7.13.3</ecNumber>
    </recommendedName>
    <alternativeName>
        <fullName evidence="17">Virulence sensor protein BvgS</fullName>
    </alternativeName>
</protein>
<evidence type="ECO:0000256" key="15">
    <source>
        <dbReference type="ARBA" id="ARBA00064003"/>
    </source>
</evidence>
<dbReference type="CDD" id="cd00082">
    <property type="entry name" value="HisKA"/>
    <property type="match status" value="1"/>
</dbReference>
<keyword evidence="6" id="KW-0808">Transferase</keyword>
<evidence type="ECO:0000313" key="27">
    <source>
        <dbReference type="Proteomes" id="UP000307956"/>
    </source>
</evidence>
<evidence type="ECO:0000256" key="18">
    <source>
        <dbReference type="PROSITE-ProRule" id="PRU00110"/>
    </source>
</evidence>
<gene>
    <name evidence="26" type="ORF">E6O51_06035</name>
</gene>
<evidence type="ECO:0000256" key="9">
    <source>
        <dbReference type="ARBA" id="ARBA00022777"/>
    </source>
</evidence>
<dbReference type="Pfam" id="PF00072">
    <property type="entry name" value="Response_reg"/>
    <property type="match status" value="2"/>
</dbReference>
<dbReference type="SMART" id="SM00448">
    <property type="entry name" value="REC"/>
    <property type="match status" value="2"/>
</dbReference>
<dbReference type="PROSITE" id="PS50113">
    <property type="entry name" value="PAC"/>
    <property type="match status" value="1"/>
</dbReference>
<feature type="domain" description="PAC" evidence="24">
    <location>
        <begin position="115"/>
        <end position="168"/>
    </location>
</feature>
<dbReference type="InterPro" id="IPR003661">
    <property type="entry name" value="HisK_dim/P_dom"/>
</dbReference>
<evidence type="ECO:0000256" key="17">
    <source>
        <dbReference type="ARBA" id="ARBA00070152"/>
    </source>
</evidence>
<dbReference type="SUPFAM" id="SSF55874">
    <property type="entry name" value="ATPase domain of HSP90 chaperone/DNA topoisomerase II/histidine kinase"/>
    <property type="match status" value="1"/>
</dbReference>
<keyword evidence="7" id="KW-0812">Transmembrane</keyword>
<dbReference type="PANTHER" id="PTHR45339:SF1">
    <property type="entry name" value="HYBRID SIGNAL TRANSDUCTION HISTIDINE KINASE J"/>
    <property type="match status" value="1"/>
</dbReference>
<dbReference type="SUPFAM" id="SSF47226">
    <property type="entry name" value="Histidine-containing phosphotransfer domain, HPT domain"/>
    <property type="match status" value="1"/>
</dbReference>
<dbReference type="Pfam" id="PF00512">
    <property type="entry name" value="HisKA"/>
    <property type="match status" value="1"/>
</dbReference>
<dbReference type="CDD" id="cd00130">
    <property type="entry name" value="PAS"/>
    <property type="match status" value="1"/>
</dbReference>
<dbReference type="GO" id="GO:0005524">
    <property type="term" value="F:ATP binding"/>
    <property type="evidence" value="ECO:0007669"/>
    <property type="project" value="UniProtKB-KW"/>
</dbReference>
<evidence type="ECO:0000256" key="6">
    <source>
        <dbReference type="ARBA" id="ARBA00022679"/>
    </source>
</evidence>
<dbReference type="GO" id="GO:0005886">
    <property type="term" value="C:plasma membrane"/>
    <property type="evidence" value="ECO:0007669"/>
    <property type="project" value="UniProtKB-SubCell"/>
</dbReference>
<dbReference type="InterPro" id="IPR008207">
    <property type="entry name" value="Sig_transdc_His_kin_Hpt_dom"/>
</dbReference>
<feature type="modified residue" description="Phosphohistidine" evidence="18">
    <location>
        <position position="789"/>
    </location>
</feature>
<dbReference type="InterPro" id="IPR001610">
    <property type="entry name" value="PAC"/>
</dbReference>
<dbReference type="Pfam" id="PF02518">
    <property type="entry name" value="HATPase_c"/>
    <property type="match status" value="1"/>
</dbReference>
<dbReference type="InterPro" id="IPR036097">
    <property type="entry name" value="HisK_dim/P_sf"/>
</dbReference>
<evidence type="ECO:0000256" key="10">
    <source>
        <dbReference type="ARBA" id="ARBA00022840"/>
    </source>
</evidence>
<feature type="domain" description="PAS" evidence="23">
    <location>
        <begin position="39"/>
        <end position="111"/>
    </location>
</feature>
<evidence type="ECO:0000256" key="13">
    <source>
        <dbReference type="ARBA" id="ARBA00023136"/>
    </source>
</evidence>
<keyword evidence="27" id="KW-1185">Reference proteome</keyword>
<evidence type="ECO:0000256" key="1">
    <source>
        <dbReference type="ARBA" id="ARBA00000085"/>
    </source>
</evidence>
<dbReference type="Proteomes" id="UP000307956">
    <property type="component" value="Unassembled WGS sequence"/>
</dbReference>
<proteinExistence type="predicted"/>
<keyword evidence="10" id="KW-0067">ATP-binding</keyword>
<evidence type="ECO:0000256" key="5">
    <source>
        <dbReference type="ARBA" id="ARBA00022553"/>
    </source>
</evidence>
<evidence type="ECO:0000313" key="26">
    <source>
        <dbReference type="EMBL" id="THF62525.1"/>
    </source>
</evidence>
<keyword evidence="11" id="KW-1133">Transmembrane helix</keyword>
<sequence>MTEPPAATAALPEDPAAFRALAEALAAERDRALAELAEARERLDLAMHHTGSGLWDWELASNALHLDAHWRALFGYAEDEIGASFDDWMPFLHPVDLSTVQALLRGHLRGDLPSFQCEFRVRARDGEWKWVQVHGRAAVRGADGRWQRVAGVWRDVSDGKRKELELLQAKEAAEAANRAKGDFLANMSHEIRTPMNGILGMTDLLLDSDLDAEQRDYLQTVKSSAEALLTIINDVLDFSKIEAGKLALERIDFAPEALLAETVRALALNAHRKGLELYFHVAGDVPAVVRGDPGRIRQVLLNLVGNAIKFTEAGEIEVALSLAERSGASVCLRVAVRDTGIGIPRDKQEDIFAAFSQADSSTTRKYGGTGLGLAICRRLVELMNGQLEVSSREGYGSTFSFTARLDAVAEAVAPEVPDLRGARVLVAAVNGAFRRHLVERLGRCGLRALEAADGQAALAALAAVRDGSDPVDFVLMDAAMPAPGGFALAAQYRTDTEWLDRIVLMLDSHNLRRDQQRCRELGLNTRLSKPFAWADLLDALRVARAGNAAEDTLAFLAFDPQASLTGTALEEAEPSEALAVLLVEDNPINQTVASRMLERAGHHVTVAGNGEEALDALDLGQFDVVLMDVQMPVMGGIEATQAIRAREARRSWAMSGRWQSIPIIAMTAHAMEGDRERCLEAGMDDYVSKPVRPDELFAAMRRACARRDAMVAVLDDNAADASLLEPADAAPPRDDAVADLAHTYELLGGDDEAVAQLLQLFFRDLGGNLDALRRAGEEGDTGRLCELAHALKGSVGIFGAVRAEKAARRVEELARAQDLPACAESVTALIRELNLLANNLRQHLRHN</sequence>
<dbReference type="PROSITE" id="PS50110">
    <property type="entry name" value="RESPONSE_REGULATORY"/>
    <property type="match status" value="2"/>
</dbReference>
<dbReference type="CDD" id="cd17546">
    <property type="entry name" value="REC_hyHK_CKI1_RcsC-like"/>
    <property type="match status" value="1"/>
</dbReference>
<dbReference type="PROSITE" id="PS50894">
    <property type="entry name" value="HPT"/>
    <property type="match status" value="1"/>
</dbReference>
<feature type="modified residue" description="4-aspartylphosphate" evidence="19">
    <location>
        <position position="628"/>
    </location>
</feature>
<dbReference type="SMART" id="SM00073">
    <property type="entry name" value="HPT"/>
    <property type="match status" value="1"/>
</dbReference>
<dbReference type="Gene3D" id="3.40.50.2300">
    <property type="match status" value="2"/>
</dbReference>
<dbReference type="Gene3D" id="1.20.120.160">
    <property type="entry name" value="HPT domain"/>
    <property type="match status" value="1"/>
</dbReference>
<dbReference type="PROSITE" id="PS50109">
    <property type="entry name" value="HIS_KIN"/>
    <property type="match status" value="1"/>
</dbReference>
<dbReference type="NCBIfam" id="TIGR00229">
    <property type="entry name" value="sensory_box"/>
    <property type="match status" value="1"/>
</dbReference>
<keyword evidence="20" id="KW-0175">Coiled coil</keyword>
<dbReference type="InterPro" id="IPR000014">
    <property type="entry name" value="PAS"/>
</dbReference>
<dbReference type="EC" id="2.7.13.3" evidence="3"/>
<feature type="domain" description="Response regulatory" evidence="22">
    <location>
        <begin position="423"/>
        <end position="544"/>
    </location>
</feature>
<dbReference type="InterPro" id="IPR036641">
    <property type="entry name" value="HPT_dom_sf"/>
</dbReference>
<dbReference type="InterPro" id="IPR003594">
    <property type="entry name" value="HATPase_dom"/>
</dbReference>
<feature type="domain" description="Histidine kinase" evidence="21">
    <location>
        <begin position="186"/>
        <end position="407"/>
    </location>
</feature>
<dbReference type="Gene3D" id="1.10.287.130">
    <property type="match status" value="1"/>
</dbReference>
<dbReference type="InterPro" id="IPR004358">
    <property type="entry name" value="Sig_transdc_His_kin-like_C"/>
</dbReference>
<evidence type="ECO:0000259" key="22">
    <source>
        <dbReference type="PROSITE" id="PS50110"/>
    </source>
</evidence>
<dbReference type="SMART" id="SM00086">
    <property type="entry name" value="PAC"/>
    <property type="match status" value="1"/>
</dbReference>
<feature type="domain" description="HPt" evidence="25">
    <location>
        <begin position="750"/>
        <end position="847"/>
    </location>
</feature>
<dbReference type="FunFam" id="1.10.287.130:FF:000002">
    <property type="entry name" value="Two-component osmosensing histidine kinase"/>
    <property type="match status" value="1"/>
</dbReference>
<dbReference type="Gene3D" id="3.30.450.20">
    <property type="entry name" value="PAS domain"/>
    <property type="match status" value="1"/>
</dbReference>
<evidence type="ECO:0000256" key="3">
    <source>
        <dbReference type="ARBA" id="ARBA00012438"/>
    </source>
</evidence>
<evidence type="ECO:0000256" key="2">
    <source>
        <dbReference type="ARBA" id="ARBA00004651"/>
    </source>
</evidence>
<keyword evidence="9" id="KW-0418">Kinase</keyword>
<dbReference type="Pfam" id="PF08447">
    <property type="entry name" value="PAS_3"/>
    <property type="match status" value="1"/>
</dbReference>
<dbReference type="InterPro" id="IPR035965">
    <property type="entry name" value="PAS-like_dom_sf"/>
</dbReference>
<dbReference type="AlphaFoldDB" id="A0A4S4ARV8"/>
<evidence type="ECO:0000259" key="21">
    <source>
        <dbReference type="PROSITE" id="PS50109"/>
    </source>
</evidence>
<comment type="function">
    <text evidence="14">Member of the two-component regulatory system BvgS/BvgA. Phosphorylates BvgA via a four-step phosphorelay in response to environmental signals.</text>
</comment>
<evidence type="ECO:0000256" key="20">
    <source>
        <dbReference type="SAM" id="Coils"/>
    </source>
</evidence>
<evidence type="ECO:0000259" key="25">
    <source>
        <dbReference type="PROSITE" id="PS50894"/>
    </source>
</evidence>
<comment type="catalytic activity">
    <reaction evidence="1">
        <text>ATP + protein L-histidine = ADP + protein N-phospho-L-histidine.</text>
        <dbReference type="EC" id="2.7.13.3"/>
    </reaction>
</comment>
<keyword evidence="4" id="KW-1003">Cell membrane</keyword>
<evidence type="ECO:0000256" key="14">
    <source>
        <dbReference type="ARBA" id="ARBA00058004"/>
    </source>
</evidence>
<evidence type="ECO:0000256" key="12">
    <source>
        <dbReference type="ARBA" id="ARBA00023012"/>
    </source>
</evidence>
<dbReference type="FunFam" id="3.30.565.10:FF:000010">
    <property type="entry name" value="Sensor histidine kinase RcsC"/>
    <property type="match status" value="1"/>
</dbReference>
<keyword evidence="13" id="KW-0472">Membrane</keyword>
<dbReference type="SUPFAM" id="SSF55785">
    <property type="entry name" value="PYP-like sensor domain (PAS domain)"/>
    <property type="match status" value="1"/>
</dbReference>
<dbReference type="InterPro" id="IPR036890">
    <property type="entry name" value="HATPase_C_sf"/>
</dbReference>
<dbReference type="Pfam" id="PF01627">
    <property type="entry name" value="Hpt"/>
    <property type="match status" value="1"/>
</dbReference>
<keyword evidence="5 19" id="KW-0597">Phosphoprotein</keyword>
<dbReference type="InterPro" id="IPR000700">
    <property type="entry name" value="PAS-assoc_C"/>
</dbReference>
<dbReference type="GO" id="GO:0000155">
    <property type="term" value="F:phosphorelay sensor kinase activity"/>
    <property type="evidence" value="ECO:0007669"/>
    <property type="project" value="InterPro"/>
</dbReference>
<dbReference type="InterPro" id="IPR005467">
    <property type="entry name" value="His_kinase_dom"/>
</dbReference>
<dbReference type="PROSITE" id="PS50112">
    <property type="entry name" value="PAS"/>
    <property type="match status" value="1"/>
</dbReference>
<comment type="caution">
    <text evidence="26">The sequence shown here is derived from an EMBL/GenBank/DDBJ whole genome shotgun (WGS) entry which is preliminary data.</text>
</comment>
<dbReference type="InterPro" id="IPR001789">
    <property type="entry name" value="Sig_transdc_resp-reg_receiver"/>
</dbReference>
<feature type="modified residue" description="4-aspartylphosphate" evidence="19">
    <location>
        <position position="477"/>
    </location>
</feature>
<dbReference type="SMART" id="SM00387">
    <property type="entry name" value="HATPase_c"/>
    <property type="match status" value="1"/>
</dbReference>
<evidence type="ECO:0000256" key="4">
    <source>
        <dbReference type="ARBA" id="ARBA00022475"/>
    </source>
</evidence>
<dbReference type="PANTHER" id="PTHR45339">
    <property type="entry name" value="HYBRID SIGNAL TRANSDUCTION HISTIDINE KINASE J"/>
    <property type="match status" value="1"/>
</dbReference>
<accession>A0A4S4ARV8</accession>
<dbReference type="InterPro" id="IPR013655">
    <property type="entry name" value="PAS_fold_3"/>
</dbReference>
<evidence type="ECO:0000256" key="16">
    <source>
        <dbReference type="ARBA" id="ARBA00068150"/>
    </source>
</evidence>
<dbReference type="RefSeq" id="WP_136384079.1">
    <property type="nucleotide sequence ID" value="NZ_SSOD01000004.1"/>
</dbReference>
<evidence type="ECO:0000256" key="11">
    <source>
        <dbReference type="ARBA" id="ARBA00022989"/>
    </source>
</evidence>
<comment type="subunit">
    <text evidence="15">At low DSF concentrations, interacts with RpfF.</text>
</comment>
<dbReference type="InterPro" id="IPR011006">
    <property type="entry name" value="CheY-like_superfamily"/>
</dbReference>
<dbReference type="Gene3D" id="3.30.565.10">
    <property type="entry name" value="Histidine kinase-like ATPase, C-terminal domain"/>
    <property type="match status" value="1"/>
</dbReference>
<reference evidence="26 27" key="1">
    <citation type="submission" date="2019-04" db="EMBL/GenBank/DDBJ databases">
        <title>Azoarcus rhizosphaerae sp. nov. isolated from rhizosphere of Ficus religiosa.</title>
        <authorList>
            <person name="Lin S.-Y."/>
            <person name="Hameed A."/>
            <person name="Hsu Y.-H."/>
            <person name="Young C.-C."/>
        </authorList>
    </citation>
    <scope>NUCLEOTIDE SEQUENCE [LARGE SCALE GENOMIC DNA]</scope>
    <source>
        <strain evidence="26 27">CC-YHH848</strain>
    </source>
</reference>
<dbReference type="CDD" id="cd16922">
    <property type="entry name" value="HATPase_EvgS-ArcB-TorS-like"/>
    <property type="match status" value="1"/>
</dbReference>
<feature type="domain" description="Response regulatory" evidence="22">
    <location>
        <begin position="579"/>
        <end position="704"/>
    </location>
</feature>
<dbReference type="PRINTS" id="PR00344">
    <property type="entry name" value="BCTRLSENSOR"/>
</dbReference>
<evidence type="ECO:0000259" key="23">
    <source>
        <dbReference type="PROSITE" id="PS50112"/>
    </source>
</evidence>
<dbReference type="SMART" id="SM00388">
    <property type="entry name" value="HisKA"/>
    <property type="match status" value="1"/>
</dbReference>
<dbReference type="SUPFAM" id="SSF52172">
    <property type="entry name" value="CheY-like"/>
    <property type="match status" value="2"/>
</dbReference>
<evidence type="ECO:0000256" key="19">
    <source>
        <dbReference type="PROSITE-ProRule" id="PRU00169"/>
    </source>
</evidence>
<dbReference type="SUPFAM" id="SSF47384">
    <property type="entry name" value="Homodimeric domain of signal transducing histidine kinase"/>
    <property type="match status" value="1"/>
</dbReference>
<dbReference type="EMBL" id="SSOD01000004">
    <property type="protein sequence ID" value="THF62525.1"/>
    <property type="molecule type" value="Genomic_DNA"/>
</dbReference>
<comment type="subcellular location">
    <subcellularLocation>
        <location evidence="2">Cell membrane</location>
        <topology evidence="2">Multi-pass membrane protein</topology>
    </subcellularLocation>
</comment>
<dbReference type="CDD" id="cd00088">
    <property type="entry name" value="HPT"/>
    <property type="match status" value="1"/>
</dbReference>
<name>A0A4S4ARV8_9RHOO</name>
<evidence type="ECO:0000256" key="7">
    <source>
        <dbReference type="ARBA" id="ARBA00022692"/>
    </source>
</evidence>
<feature type="coiled-coil region" evidence="20">
    <location>
        <begin position="22"/>
        <end position="49"/>
    </location>
</feature>
<keyword evidence="12" id="KW-0902">Two-component regulatory system</keyword>
<keyword evidence="8" id="KW-0547">Nucleotide-binding</keyword>
<evidence type="ECO:0000259" key="24">
    <source>
        <dbReference type="PROSITE" id="PS50113"/>
    </source>
</evidence>
<evidence type="ECO:0000256" key="8">
    <source>
        <dbReference type="ARBA" id="ARBA00022741"/>
    </source>
</evidence>
<organism evidence="26 27">
    <name type="scientific">Pseudothauera rhizosphaerae</name>
    <dbReference type="NCBI Taxonomy" id="2565932"/>
    <lineage>
        <taxon>Bacteria</taxon>
        <taxon>Pseudomonadati</taxon>
        <taxon>Pseudomonadota</taxon>
        <taxon>Betaproteobacteria</taxon>
        <taxon>Rhodocyclales</taxon>
        <taxon>Zoogloeaceae</taxon>
        <taxon>Pseudothauera</taxon>
    </lineage>
</organism>
<dbReference type="OrthoDB" id="8552871at2"/>